<dbReference type="PROSITE" id="PS51061">
    <property type="entry name" value="R3H"/>
    <property type="match status" value="1"/>
</dbReference>
<dbReference type="InterPro" id="IPR036867">
    <property type="entry name" value="R3H_dom_sf"/>
</dbReference>
<feature type="compositionally biased region" description="Polar residues" evidence="1">
    <location>
        <begin position="174"/>
        <end position="183"/>
    </location>
</feature>
<dbReference type="GeneID" id="119741039"/>
<feature type="compositionally biased region" description="Polar residues" evidence="1">
    <location>
        <begin position="220"/>
        <end position="239"/>
    </location>
</feature>
<proteinExistence type="predicted"/>
<dbReference type="CTD" id="55105"/>
<dbReference type="PROSITE" id="PS50174">
    <property type="entry name" value="G_PATCH"/>
    <property type="match status" value="1"/>
</dbReference>
<feature type="domain" description="G-patch" evidence="2">
    <location>
        <begin position="538"/>
        <end position="584"/>
    </location>
</feature>
<evidence type="ECO:0000313" key="4">
    <source>
        <dbReference type="EnsemblMetazoa" id="XP_038072565.1"/>
    </source>
</evidence>
<dbReference type="InterPro" id="IPR000467">
    <property type="entry name" value="G_patch_dom"/>
</dbReference>
<organism evidence="4 5">
    <name type="scientific">Patiria miniata</name>
    <name type="common">Bat star</name>
    <name type="synonym">Asterina miniata</name>
    <dbReference type="NCBI Taxonomy" id="46514"/>
    <lineage>
        <taxon>Eukaryota</taxon>
        <taxon>Metazoa</taxon>
        <taxon>Echinodermata</taxon>
        <taxon>Eleutherozoa</taxon>
        <taxon>Asterozoa</taxon>
        <taxon>Asteroidea</taxon>
        <taxon>Valvatacea</taxon>
        <taxon>Valvatida</taxon>
        <taxon>Asterinidae</taxon>
        <taxon>Patiria</taxon>
    </lineage>
</organism>
<dbReference type="InterPro" id="IPR001374">
    <property type="entry name" value="R3H_dom"/>
</dbReference>
<dbReference type="RefSeq" id="XP_038072565.1">
    <property type="nucleotide sequence ID" value="XM_038216637.1"/>
</dbReference>
<protein>
    <recommendedName>
        <fullName evidence="6">G-patch domain-containing protein</fullName>
    </recommendedName>
</protein>
<dbReference type="PANTHER" id="PTHR14195">
    <property type="entry name" value="G PATCH DOMAIN CONTAINING PROTEIN 2"/>
    <property type="match status" value="1"/>
</dbReference>
<feature type="compositionally biased region" description="Basic residues" evidence="1">
    <location>
        <begin position="32"/>
        <end position="46"/>
    </location>
</feature>
<feature type="compositionally biased region" description="Acidic residues" evidence="1">
    <location>
        <begin position="300"/>
        <end position="313"/>
    </location>
</feature>
<sequence length="585" mass="64661">MAETLAGTLQYPSTFAEVQKDPPTSAMSSPKFFKRQARKRRGRKRRMDCNPVWEHTVKLSEGSDTSLDEAQKDYMENVACQTDSASEDTLMMRRLSSLNVTSSSNLYGESDSVTESHVLPKQTLRRKKRFKRMVVDPMIASGGGCPPSKIKFSCGADFLPETGRKKHKLKRSKNNYPSDNSENAPHIDGGKFGFDILGVKLKKRAGAGCHKSQPGRQWKSDSGPQSPSQIDLATNSDSSVAHRRVSSESPVSLPDTSSWTGRKLSGSDGASEKTIGREMECTSNESDVTMDATTSKDSSCDSDDSVTSSDDEGALYTNDEGREGKCDDEQSDFFQEPEAFGSIPGIIPWWEKKSSSRTKEDDRFSSILNGTFPLLSRTSQRNYQSRLRSLQNGDDGQLRGCRPRIHKTKRLKRTSLSTVNEKIVGFLRNPHEKELLFQPMKKKERTQLGELASLYSLDMRTEGAQCKRSPILIKTRNSTMADPNIEEALGLVSLSSDGVNPTRKSLCPQFVDAKRRRKTPPPTIVEGQVGRAAIPIPDSNLGCQMLQGMGWVPGTGLGADGGGIQEPIKAYVRPKNRGLGYWKPR</sequence>
<feature type="compositionally biased region" description="Basic and acidic residues" evidence="1">
    <location>
        <begin position="270"/>
        <end position="280"/>
    </location>
</feature>
<accession>A0A914B9P8</accession>
<dbReference type="Gene3D" id="3.30.1370.50">
    <property type="entry name" value="R3H-like domain"/>
    <property type="match status" value="1"/>
</dbReference>
<keyword evidence="5" id="KW-1185">Reference proteome</keyword>
<evidence type="ECO:0000259" key="2">
    <source>
        <dbReference type="PROSITE" id="PS50174"/>
    </source>
</evidence>
<evidence type="ECO:0000256" key="1">
    <source>
        <dbReference type="SAM" id="MobiDB-lite"/>
    </source>
</evidence>
<dbReference type="EnsemblMetazoa" id="XM_038216637.1">
    <property type="protein sequence ID" value="XP_038072565.1"/>
    <property type="gene ID" value="LOC119741039"/>
</dbReference>
<evidence type="ECO:0008006" key="6">
    <source>
        <dbReference type="Google" id="ProtNLM"/>
    </source>
</evidence>
<feature type="compositionally biased region" description="Basic residues" evidence="1">
    <location>
        <begin position="164"/>
        <end position="173"/>
    </location>
</feature>
<feature type="region of interest" description="Disordered" evidence="1">
    <location>
        <begin position="164"/>
        <end position="189"/>
    </location>
</feature>
<feature type="domain" description="R3H" evidence="3">
    <location>
        <begin position="413"/>
        <end position="476"/>
    </location>
</feature>
<dbReference type="SMART" id="SM00443">
    <property type="entry name" value="G_patch"/>
    <property type="match status" value="1"/>
</dbReference>
<feature type="compositionally biased region" description="Polar residues" evidence="1">
    <location>
        <begin position="247"/>
        <end position="260"/>
    </location>
</feature>
<dbReference type="Pfam" id="PF01585">
    <property type="entry name" value="G-patch"/>
    <property type="match status" value="1"/>
</dbReference>
<dbReference type="AlphaFoldDB" id="A0A914B9P8"/>
<evidence type="ECO:0000313" key="5">
    <source>
        <dbReference type="Proteomes" id="UP000887568"/>
    </source>
</evidence>
<dbReference type="OMA" id="EGFFTND"/>
<evidence type="ECO:0000259" key="3">
    <source>
        <dbReference type="PROSITE" id="PS51061"/>
    </source>
</evidence>
<dbReference type="InterPro" id="IPR051189">
    <property type="entry name" value="Splicing_assoc_domain"/>
</dbReference>
<name>A0A914B9P8_PATMI</name>
<dbReference type="GO" id="GO:0003676">
    <property type="term" value="F:nucleic acid binding"/>
    <property type="evidence" value="ECO:0007669"/>
    <property type="project" value="UniProtKB-UniRule"/>
</dbReference>
<feature type="region of interest" description="Disordered" evidence="1">
    <location>
        <begin position="1"/>
        <end position="49"/>
    </location>
</feature>
<dbReference type="Proteomes" id="UP000887568">
    <property type="component" value="Unplaced"/>
</dbReference>
<dbReference type="OrthoDB" id="6095487at2759"/>
<reference evidence="4" key="1">
    <citation type="submission" date="2022-11" db="UniProtKB">
        <authorList>
            <consortium name="EnsemblMetazoa"/>
        </authorList>
    </citation>
    <scope>IDENTIFICATION</scope>
</reference>
<dbReference type="SUPFAM" id="SSF82708">
    <property type="entry name" value="R3H domain"/>
    <property type="match status" value="1"/>
</dbReference>
<feature type="region of interest" description="Disordered" evidence="1">
    <location>
        <begin position="205"/>
        <end position="329"/>
    </location>
</feature>
<feature type="compositionally biased region" description="Basic and acidic residues" evidence="1">
    <location>
        <begin position="319"/>
        <end position="328"/>
    </location>
</feature>